<comment type="caution">
    <text evidence="4">Lacks conserved residue(s) required for the propagation of feature annotation.</text>
</comment>
<dbReference type="Gene3D" id="2.60.450.10">
    <property type="entry name" value="Lipopolysaccharide (LPS) transport protein A like domain"/>
    <property type="match status" value="1"/>
</dbReference>
<sequence precursor="true">MKKLTPSFIAITVCLSIYSTNNYADENKILKQFETQTNPRCLTNVPKSNLSDPQDNINDLPINVMSDSFKAELPNKAIYNGNVVVTQGNRQINSDQLTLIQSQNQNREIILNGNVSYQDNMIEMHGDKASMNLVNKEIQIDKSQYNLVNRLGRGSAESVQFTNNRYLIINEGSFTSCPVDNKSWNIEGSKIVHDNDEQLLEVWNAVFRIANVPVLYTPYLQLPTGNKRRSGLLMPDFSYNSIGGIDFSLPFYWNIAPNYDATFTPRIIQKRGIQLQTEARYLNALGYGTLAFDWLQHDKQYSNDRNQKHHSNDSGYSDNSYRWLFHWKNEEQINDNWRLAVNTTRVSDNQYITDLGSKYASETDGYLTQDYTIGYADEKWDVDLNYKYFQPLYDSLKHKLYRPEPQLNINYYDSVGDFNFKTFTQVSHFVTSGKENPKTWRFHFEPVVNYNIISSWASLSTEAGFLATRYNQDVPKSNQSKAYLKENTNRFLPKFSIDGKIIFERNINSFAGYTQTIEPRVKYLYIPYRNQSRIDNYDSSLLQSDYIGLFREQPFSGLDRIASANKLASGITTRVYDDNQVERFNLSFGQVYYFTRSKTGDNSSLLDQDKDTGTLTWAMDNFWRINDDMIFRSGVQYDTRINKVSLANAIYEYRISENKMTQLSYRYANKKYIDSIDTGTDKNPYKQNISQFGVMSSWPLTDSISAVGSLFYDIDNNQIADDFIGLRYEDCCWGVSLQYGRKIVDWNSDSKSSKYENKFSINFELRGLNQNRNTIAKMLDFGLLPYNTAFDENYGTK</sequence>
<dbReference type="Pfam" id="PF04453">
    <property type="entry name" value="LptD"/>
    <property type="match status" value="1"/>
</dbReference>
<dbReference type="PANTHER" id="PTHR30189">
    <property type="entry name" value="LPS-ASSEMBLY PROTEIN"/>
    <property type="match status" value="1"/>
</dbReference>
<keyword evidence="3 4" id="KW-0998">Cell outer membrane</keyword>
<evidence type="ECO:0000256" key="1">
    <source>
        <dbReference type="ARBA" id="ARBA00022729"/>
    </source>
</evidence>
<proteinExistence type="inferred from homology"/>
<feature type="domain" description="LptD C-terminal" evidence="6">
    <location>
        <begin position="322"/>
        <end position="703"/>
    </location>
</feature>
<dbReference type="HOGENOM" id="CLU_009039_2_0_6"/>
<reference evidence="7 8" key="1">
    <citation type="journal article" date="2014" name="Appl. Environ. Microbiol.">
        <title>Gut symbionts from distinct hosts exhibit genotoxic activity via divergent colibactin biosynthetic pathways.</title>
        <authorList>
            <person name="Engel P."/>
            <person name="Vizcaino M.I."/>
            <person name="Crawford J.M."/>
        </authorList>
    </citation>
    <scope>NUCLEOTIDE SEQUENCE [LARGE SCALE GENOMIC DNA]</scope>
    <source>
        <strain evidence="7 8">PEB0191</strain>
    </source>
</reference>
<dbReference type="HAMAP" id="MF_01411">
    <property type="entry name" value="LPS_assembly_LptD"/>
    <property type="match status" value="1"/>
</dbReference>
<feature type="domain" description="Organic solvent tolerance-like N-terminal" evidence="5">
    <location>
        <begin position="64"/>
        <end position="198"/>
    </location>
</feature>
<dbReference type="RefSeq" id="WP_039104910.1">
    <property type="nucleotide sequence ID" value="NZ_CP009056.1"/>
</dbReference>
<dbReference type="InterPro" id="IPR020889">
    <property type="entry name" value="LipoPS_assembly_LptD"/>
</dbReference>
<dbReference type="EMBL" id="CP009056">
    <property type="protein sequence ID" value="AJA45202.1"/>
    <property type="molecule type" value="Genomic_DNA"/>
</dbReference>
<evidence type="ECO:0000259" key="6">
    <source>
        <dbReference type="Pfam" id="PF04453"/>
    </source>
</evidence>
<keyword evidence="1 4" id="KW-0732">Signal</keyword>
<accession>A0A0A7S2X9</accession>
<evidence type="ECO:0000256" key="2">
    <source>
        <dbReference type="ARBA" id="ARBA00023136"/>
    </source>
</evidence>
<evidence type="ECO:0000313" key="8">
    <source>
        <dbReference type="Proteomes" id="UP000030901"/>
    </source>
</evidence>
<feature type="chain" id="PRO_5008984348" description="LPS-assembly protein LptD" evidence="4">
    <location>
        <begin position="25"/>
        <end position="797"/>
    </location>
</feature>
<dbReference type="Pfam" id="PF03968">
    <property type="entry name" value="LptD_N"/>
    <property type="match status" value="1"/>
</dbReference>
<organism evidence="7 8">
    <name type="scientific">Frischella perrara</name>
    <dbReference type="NCBI Taxonomy" id="1267021"/>
    <lineage>
        <taxon>Bacteria</taxon>
        <taxon>Pseudomonadati</taxon>
        <taxon>Pseudomonadota</taxon>
        <taxon>Gammaproteobacteria</taxon>
        <taxon>Orbales</taxon>
        <taxon>Orbaceae</taxon>
        <taxon>Frischella</taxon>
    </lineage>
</organism>
<dbReference type="Proteomes" id="UP000030901">
    <property type="component" value="Chromosome"/>
</dbReference>
<dbReference type="OrthoDB" id="9760225at2"/>
<dbReference type="InterPro" id="IPR007543">
    <property type="entry name" value="LptD_C"/>
</dbReference>
<evidence type="ECO:0000256" key="4">
    <source>
        <dbReference type="HAMAP-Rule" id="MF_01411"/>
    </source>
</evidence>
<keyword evidence="8" id="KW-1185">Reference proteome</keyword>
<gene>
    <name evidence="4" type="primary">lptD</name>
    <name evidence="7" type="ORF">FPB0191_01383</name>
</gene>
<name>A0A0A7S2X9_FRIPE</name>
<comment type="subcellular location">
    <subcellularLocation>
        <location evidence="4">Cell outer membrane</location>
    </subcellularLocation>
</comment>
<evidence type="ECO:0000256" key="3">
    <source>
        <dbReference type="ARBA" id="ARBA00023237"/>
    </source>
</evidence>
<evidence type="ECO:0000259" key="5">
    <source>
        <dbReference type="Pfam" id="PF03968"/>
    </source>
</evidence>
<dbReference type="NCBIfam" id="NF002997">
    <property type="entry name" value="PRK03761.1"/>
    <property type="match status" value="1"/>
</dbReference>
<dbReference type="PANTHER" id="PTHR30189:SF1">
    <property type="entry name" value="LPS-ASSEMBLY PROTEIN LPTD"/>
    <property type="match status" value="1"/>
</dbReference>
<comment type="function">
    <text evidence="4">Together with LptE, is involved in the assembly of lipopolysaccharide (LPS) at the surface of the outer membrane.</text>
</comment>
<dbReference type="GO" id="GO:1990351">
    <property type="term" value="C:transporter complex"/>
    <property type="evidence" value="ECO:0007669"/>
    <property type="project" value="TreeGrafter"/>
</dbReference>
<dbReference type="GO" id="GO:0043165">
    <property type="term" value="P:Gram-negative-bacterium-type cell outer membrane assembly"/>
    <property type="evidence" value="ECO:0007669"/>
    <property type="project" value="UniProtKB-UniRule"/>
</dbReference>
<comment type="similarity">
    <text evidence="4">Belongs to the LptD family.</text>
</comment>
<dbReference type="GO" id="GO:0015920">
    <property type="term" value="P:lipopolysaccharide transport"/>
    <property type="evidence" value="ECO:0007669"/>
    <property type="project" value="InterPro"/>
</dbReference>
<dbReference type="InterPro" id="IPR005653">
    <property type="entry name" value="OstA-like_N"/>
</dbReference>
<dbReference type="STRING" id="1267021.FPB0191_01383"/>
<dbReference type="KEGG" id="fpp:FPB0191_01383"/>
<feature type="signal peptide" evidence="4">
    <location>
        <begin position="1"/>
        <end position="24"/>
    </location>
</feature>
<protein>
    <recommendedName>
        <fullName evidence="4">LPS-assembly protein LptD</fullName>
    </recommendedName>
</protein>
<dbReference type="GO" id="GO:0009279">
    <property type="term" value="C:cell outer membrane"/>
    <property type="evidence" value="ECO:0007669"/>
    <property type="project" value="UniProtKB-SubCell"/>
</dbReference>
<dbReference type="AlphaFoldDB" id="A0A0A7S2X9"/>
<dbReference type="InterPro" id="IPR050218">
    <property type="entry name" value="LptD"/>
</dbReference>
<keyword evidence="2 4" id="KW-0472">Membrane</keyword>
<evidence type="ECO:0000313" key="7">
    <source>
        <dbReference type="EMBL" id="AJA45202.1"/>
    </source>
</evidence>
<comment type="subunit">
    <text evidence="4">Component of the lipopolysaccharide transport and assembly complex. Interacts with LptE and LptA.</text>
</comment>